<feature type="compositionally biased region" description="Basic residues" evidence="1">
    <location>
        <begin position="915"/>
        <end position="928"/>
    </location>
</feature>
<feature type="compositionally biased region" description="Polar residues" evidence="1">
    <location>
        <begin position="22"/>
        <end position="40"/>
    </location>
</feature>
<feature type="compositionally biased region" description="Low complexity" evidence="1">
    <location>
        <begin position="297"/>
        <end position="308"/>
    </location>
</feature>
<accession>A0AAW0E2R2</accession>
<feature type="region of interest" description="Disordered" evidence="1">
    <location>
        <begin position="151"/>
        <end position="206"/>
    </location>
</feature>
<feature type="compositionally biased region" description="Polar residues" evidence="1">
    <location>
        <begin position="522"/>
        <end position="531"/>
    </location>
</feature>
<feature type="region of interest" description="Disordered" evidence="1">
    <location>
        <begin position="282"/>
        <end position="489"/>
    </location>
</feature>
<feature type="compositionally biased region" description="Low complexity" evidence="1">
    <location>
        <begin position="94"/>
        <end position="117"/>
    </location>
</feature>
<feature type="compositionally biased region" description="Low complexity" evidence="1">
    <location>
        <begin position="413"/>
        <end position="422"/>
    </location>
</feature>
<feature type="region of interest" description="Disordered" evidence="1">
    <location>
        <begin position="522"/>
        <end position="928"/>
    </location>
</feature>
<protein>
    <submittedName>
        <fullName evidence="2">Uncharacterized protein</fullName>
    </submittedName>
</protein>
<evidence type="ECO:0000256" key="1">
    <source>
        <dbReference type="SAM" id="MobiDB-lite"/>
    </source>
</evidence>
<name>A0AAW0E2R2_9AGAR</name>
<dbReference type="Proteomes" id="UP001383192">
    <property type="component" value="Unassembled WGS sequence"/>
</dbReference>
<feature type="compositionally biased region" description="Low complexity" evidence="1">
    <location>
        <begin position="708"/>
        <end position="721"/>
    </location>
</feature>
<sequence length="928" mass="101276">MGLKPKSRTSFEVVSRRDTRKSTVFSSLFSPSKPVATNSDSQSTTPQRSPSPPHMRSSSPNVYLDDPAFSKDPRQNPLFVANPDPQAPGIPHFSYSSSSSSTSNSSSETAASSATSISEKELLKKGPIVLTYDPETSTELTLASDGTVISAIPIPTEPPPPYRPTASRHSSAPVLPQQTPQRIEPPARAASAPVLQSHSPNRKKLERGLDPIDEMDESNPFGVSLHQSGPFDVVRAVTRPQNGQTSSLPRDGYTNKHLKHSFDPVPSVPYIPFAGPLGLSPGQILPKNLSAQPRPTPQSHSSPSSSTSYQAGHLRAHTSDHLTNQPHAYHLKPPAASRPNPGLTLRPKTPNQVNTVDSSPLSPPLPTPNYPVPASPSPFPLPSPGFPPTPVTPQHPQPEAYPGPSQQESRAPQIQVQTQTQQLKPPEPASHAKFTSSSSTASYHSSVTSPIAHSPSASSFHTIDAYGGIDEESDSPQFEQQATAYSDMKMKEKDDINIRLSEETKLRDEDYDLPSYAVYQTRPSIEQSHSPYSLLDDKDAVEKHAGSGGYFPVVPEASGSGSRHTREAANHRREATAPALTSAQPRRPLYDEPVNDIPADSRTPIPPHRRPHQLNGILKTSRHQSMPAPNTPVQDGFNPLPPQQQQRGYGEPGPSTYQNQQQHPYPQQRPQPQLQRSLPPGAAPPDHAGNGHYPIHQQQQQHPPPLPNQHVYQHQHQQQPQYYPPPSNQQPSLQHPPPPPQQQYLQHIQNIPPPVRDPSIHPSINSVNGSQLPRHAPKHLVMPMPLQGQGQQGVRFQAPPTPHRPNHYHNNNNNNSHPSQYHSQHPNLNQNQQHPLQRKHTYTLPSSLVPTPGQTQNRAVSSPLPPPAPSHHGKVLKKRGSMSGPVPSVSSSGRMNTVVGVSRSKTDVGSGVSKKVPKRVLSKRRTDL</sequence>
<feature type="compositionally biased region" description="Low complexity" evidence="1">
    <location>
        <begin position="657"/>
        <end position="680"/>
    </location>
</feature>
<keyword evidence="3" id="KW-1185">Reference proteome</keyword>
<feature type="compositionally biased region" description="Polar residues" evidence="1">
    <location>
        <begin position="762"/>
        <end position="771"/>
    </location>
</feature>
<feature type="region of interest" description="Disordered" evidence="1">
    <location>
        <begin position="1"/>
        <end position="125"/>
    </location>
</feature>
<feature type="compositionally biased region" description="Polar residues" evidence="1">
    <location>
        <begin position="843"/>
        <end position="860"/>
    </location>
</feature>
<feature type="compositionally biased region" description="Polar residues" evidence="1">
    <location>
        <begin position="239"/>
        <end position="248"/>
    </location>
</feature>
<dbReference type="EMBL" id="JAYKXP010000004">
    <property type="protein sequence ID" value="KAK7059162.1"/>
    <property type="molecule type" value="Genomic_DNA"/>
</dbReference>
<feature type="compositionally biased region" description="Low complexity" evidence="1">
    <location>
        <begin position="692"/>
        <end position="701"/>
    </location>
</feature>
<feature type="compositionally biased region" description="Polar residues" evidence="1">
    <location>
        <begin position="475"/>
        <end position="484"/>
    </location>
</feature>
<feature type="compositionally biased region" description="Low complexity" evidence="1">
    <location>
        <begin position="808"/>
        <end position="835"/>
    </location>
</feature>
<organism evidence="2 3">
    <name type="scientific">Paramarasmius palmivorus</name>
    <dbReference type="NCBI Taxonomy" id="297713"/>
    <lineage>
        <taxon>Eukaryota</taxon>
        <taxon>Fungi</taxon>
        <taxon>Dikarya</taxon>
        <taxon>Basidiomycota</taxon>
        <taxon>Agaricomycotina</taxon>
        <taxon>Agaricomycetes</taxon>
        <taxon>Agaricomycetidae</taxon>
        <taxon>Agaricales</taxon>
        <taxon>Marasmiineae</taxon>
        <taxon>Marasmiaceae</taxon>
        <taxon>Paramarasmius</taxon>
    </lineage>
</organism>
<gene>
    <name evidence="2" type="ORF">VNI00_001789</name>
</gene>
<dbReference type="AlphaFoldDB" id="A0AAW0E2R2"/>
<feature type="compositionally biased region" description="Low complexity" evidence="1">
    <location>
        <begin position="41"/>
        <end position="60"/>
    </location>
</feature>
<evidence type="ECO:0000313" key="3">
    <source>
        <dbReference type="Proteomes" id="UP001383192"/>
    </source>
</evidence>
<feature type="region of interest" description="Disordered" evidence="1">
    <location>
        <begin position="239"/>
        <end position="260"/>
    </location>
</feature>
<feature type="compositionally biased region" description="Basic residues" evidence="1">
    <location>
        <begin position="871"/>
        <end position="880"/>
    </location>
</feature>
<feature type="compositionally biased region" description="Basic and acidic residues" evidence="1">
    <location>
        <begin position="564"/>
        <end position="575"/>
    </location>
</feature>
<evidence type="ECO:0000313" key="2">
    <source>
        <dbReference type="EMBL" id="KAK7059162.1"/>
    </source>
</evidence>
<feature type="compositionally biased region" description="Basic and acidic residues" evidence="1">
    <location>
        <begin position="535"/>
        <end position="545"/>
    </location>
</feature>
<feature type="compositionally biased region" description="Low complexity" evidence="1">
    <location>
        <begin position="881"/>
        <end position="895"/>
    </location>
</feature>
<feature type="compositionally biased region" description="Pro residues" evidence="1">
    <location>
        <begin position="722"/>
        <end position="741"/>
    </location>
</feature>
<feature type="compositionally biased region" description="Polar residues" evidence="1">
    <location>
        <begin position="623"/>
        <end position="633"/>
    </location>
</feature>
<feature type="compositionally biased region" description="Pro residues" evidence="1">
    <location>
        <begin position="361"/>
        <end position="401"/>
    </location>
</feature>
<proteinExistence type="predicted"/>
<feature type="compositionally biased region" description="Low complexity" evidence="1">
    <location>
        <begin position="429"/>
        <end position="449"/>
    </location>
</feature>
<reference evidence="2 3" key="1">
    <citation type="submission" date="2024-01" db="EMBL/GenBank/DDBJ databases">
        <title>A draft genome for a cacao thread blight-causing isolate of Paramarasmius palmivorus.</title>
        <authorList>
            <person name="Baruah I.K."/>
            <person name="Bukari Y."/>
            <person name="Amoako-Attah I."/>
            <person name="Meinhardt L.W."/>
            <person name="Bailey B.A."/>
            <person name="Cohen S.P."/>
        </authorList>
    </citation>
    <scope>NUCLEOTIDE SEQUENCE [LARGE SCALE GENOMIC DNA]</scope>
    <source>
        <strain evidence="2 3">GH-12</strain>
    </source>
</reference>
<comment type="caution">
    <text evidence="2">The sequence shown here is derived from an EMBL/GenBank/DDBJ whole genome shotgun (WGS) entry which is preliminary data.</text>
</comment>